<dbReference type="EMBL" id="CAUYUJ010021932">
    <property type="protein sequence ID" value="CAK0907879.1"/>
    <property type="molecule type" value="Genomic_DNA"/>
</dbReference>
<evidence type="ECO:0000313" key="2">
    <source>
        <dbReference type="EMBL" id="CAK0907879.1"/>
    </source>
</evidence>
<keyword evidence="1" id="KW-0472">Membrane</keyword>
<evidence type="ECO:0000256" key="1">
    <source>
        <dbReference type="SAM" id="Phobius"/>
    </source>
</evidence>
<dbReference type="InterPro" id="IPR036259">
    <property type="entry name" value="MFS_trans_sf"/>
</dbReference>
<accession>A0ABN9YAH8</accession>
<evidence type="ECO:0000313" key="3">
    <source>
        <dbReference type="Proteomes" id="UP001189429"/>
    </source>
</evidence>
<keyword evidence="1" id="KW-1133">Transmembrane helix</keyword>
<evidence type="ECO:0008006" key="4">
    <source>
        <dbReference type="Google" id="ProtNLM"/>
    </source>
</evidence>
<organism evidence="2 3">
    <name type="scientific">Prorocentrum cordatum</name>
    <dbReference type="NCBI Taxonomy" id="2364126"/>
    <lineage>
        <taxon>Eukaryota</taxon>
        <taxon>Sar</taxon>
        <taxon>Alveolata</taxon>
        <taxon>Dinophyceae</taxon>
        <taxon>Prorocentrales</taxon>
        <taxon>Prorocentraceae</taxon>
        <taxon>Prorocentrum</taxon>
    </lineage>
</organism>
<feature type="transmembrane region" description="Helical" evidence="1">
    <location>
        <begin position="26"/>
        <end position="46"/>
    </location>
</feature>
<proteinExistence type="predicted"/>
<reference evidence="2" key="1">
    <citation type="submission" date="2023-10" db="EMBL/GenBank/DDBJ databases">
        <authorList>
            <person name="Chen Y."/>
            <person name="Shah S."/>
            <person name="Dougan E. K."/>
            <person name="Thang M."/>
            <person name="Chan C."/>
        </authorList>
    </citation>
    <scope>NUCLEOTIDE SEQUENCE [LARGE SCALE GENOMIC DNA]</scope>
</reference>
<keyword evidence="3" id="KW-1185">Reference proteome</keyword>
<comment type="caution">
    <text evidence="2">The sequence shown here is derived from an EMBL/GenBank/DDBJ whole genome shotgun (WGS) entry which is preliminary data.</text>
</comment>
<dbReference type="Proteomes" id="UP001189429">
    <property type="component" value="Unassembled WGS sequence"/>
</dbReference>
<feature type="transmembrane region" description="Helical" evidence="1">
    <location>
        <begin position="58"/>
        <end position="77"/>
    </location>
</feature>
<dbReference type="Gene3D" id="1.20.1250.20">
    <property type="entry name" value="MFS general substrate transporter like domains"/>
    <property type="match status" value="1"/>
</dbReference>
<protein>
    <recommendedName>
        <fullName evidence="4">Major facilitator superfamily (MFS) profile domain-containing protein</fullName>
    </recommendedName>
</protein>
<gene>
    <name evidence="2" type="ORF">PCOR1329_LOCUS82757</name>
</gene>
<name>A0ABN9YAH8_9DINO</name>
<sequence length="108" mass="11496">MAPPEEGRPARGLCPAALPRLRPSPLLGCSAILVDFIGLSMIAPILPSIVGSQAVGNILTAQYLSVVAGQLAVAALADRFGRRLMIFLVMIFRLLRTSCLRRLASPKT</sequence>
<keyword evidence="1" id="KW-0812">Transmembrane</keyword>
<dbReference type="SUPFAM" id="SSF103473">
    <property type="entry name" value="MFS general substrate transporter"/>
    <property type="match status" value="1"/>
</dbReference>